<dbReference type="AlphaFoldDB" id="A0A0R3XDE1"/>
<evidence type="ECO:0000313" key="1">
    <source>
        <dbReference type="EMBL" id="VDM36954.1"/>
    </source>
</evidence>
<accession>A0A0R3XDE1</accession>
<keyword evidence="2" id="KW-1185">Reference proteome</keyword>
<sequence length="87" mass="9671">MRHRTPIIEARSQGHHDVVQYLLRAEHTDAASKVDESGHTRVPATTTTTTATATASLMARNAQPFNPVCTTRYCYKCVPLRPLPHLC</sequence>
<protein>
    <submittedName>
        <fullName evidence="3">ANK_REP_REGION domain-containing protein</fullName>
    </submittedName>
</protein>
<evidence type="ECO:0000313" key="3">
    <source>
        <dbReference type="WBParaSite" id="TTAC_0001156801-mRNA-1"/>
    </source>
</evidence>
<reference evidence="3" key="1">
    <citation type="submission" date="2017-02" db="UniProtKB">
        <authorList>
            <consortium name="WormBaseParasite"/>
        </authorList>
    </citation>
    <scope>IDENTIFICATION</scope>
</reference>
<dbReference type="WBParaSite" id="TTAC_0001156801-mRNA-1">
    <property type="protein sequence ID" value="TTAC_0001156801-mRNA-1"/>
    <property type="gene ID" value="TTAC_0001156801"/>
</dbReference>
<reference evidence="1 2" key="2">
    <citation type="submission" date="2018-11" db="EMBL/GenBank/DDBJ databases">
        <authorList>
            <consortium name="Pathogen Informatics"/>
        </authorList>
    </citation>
    <scope>NUCLEOTIDE SEQUENCE [LARGE SCALE GENOMIC DNA]</scope>
</reference>
<proteinExistence type="predicted"/>
<organism evidence="3">
    <name type="scientific">Hydatigena taeniaeformis</name>
    <name type="common">Feline tapeworm</name>
    <name type="synonym">Taenia taeniaeformis</name>
    <dbReference type="NCBI Taxonomy" id="6205"/>
    <lineage>
        <taxon>Eukaryota</taxon>
        <taxon>Metazoa</taxon>
        <taxon>Spiralia</taxon>
        <taxon>Lophotrochozoa</taxon>
        <taxon>Platyhelminthes</taxon>
        <taxon>Cestoda</taxon>
        <taxon>Eucestoda</taxon>
        <taxon>Cyclophyllidea</taxon>
        <taxon>Taeniidae</taxon>
        <taxon>Hydatigera</taxon>
    </lineage>
</organism>
<dbReference type="Proteomes" id="UP000274429">
    <property type="component" value="Unassembled WGS sequence"/>
</dbReference>
<evidence type="ECO:0000313" key="2">
    <source>
        <dbReference type="Proteomes" id="UP000274429"/>
    </source>
</evidence>
<name>A0A0R3XDE1_HYDTA</name>
<dbReference type="EMBL" id="UYWX01024936">
    <property type="protein sequence ID" value="VDM36954.1"/>
    <property type="molecule type" value="Genomic_DNA"/>
</dbReference>
<gene>
    <name evidence="1" type="ORF">TTAC_LOCUS11551</name>
</gene>